<dbReference type="Proteomes" id="UP000001542">
    <property type="component" value="Unassembled WGS sequence"/>
</dbReference>
<organism evidence="2 3">
    <name type="scientific">Trichomonas vaginalis (strain ATCC PRA-98 / G3)</name>
    <dbReference type="NCBI Taxonomy" id="412133"/>
    <lineage>
        <taxon>Eukaryota</taxon>
        <taxon>Metamonada</taxon>
        <taxon>Parabasalia</taxon>
        <taxon>Trichomonadida</taxon>
        <taxon>Trichomonadidae</taxon>
        <taxon>Trichomonas</taxon>
    </lineage>
</organism>
<reference evidence="2" key="1">
    <citation type="submission" date="2006-10" db="EMBL/GenBank/DDBJ databases">
        <authorList>
            <person name="Amadeo P."/>
            <person name="Zhao Q."/>
            <person name="Wortman J."/>
            <person name="Fraser-Liggett C."/>
            <person name="Carlton J."/>
        </authorList>
    </citation>
    <scope>NUCLEOTIDE SEQUENCE</scope>
    <source>
        <strain evidence="2">G3</strain>
    </source>
</reference>
<accession>A2EIU2</accession>
<reference evidence="2" key="2">
    <citation type="journal article" date="2007" name="Science">
        <title>Draft genome sequence of the sexually transmitted pathogen Trichomonas vaginalis.</title>
        <authorList>
            <person name="Carlton J.M."/>
            <person name="Hirt R.P."/>
            <person name="Silva J.C."/>
            <person name="Delcher A.L."/>
            <person name="Schatz M."/>
            <person name="Zhao Q."/>
            <person name="Wortman J.R."/>
            <person name="Bidwell S.L."/>
            <person name="Alsmark U.C.M."/>
            <person name="Besteiro S."/>
            <person name="Sicheritz-Ponten T."/>
            <person name="Noel C.J."/>
            <person name="Dacks J.B."/>
            <person name="Foster P.G."/>
            <person name="Simillion C."/>
            <person name="Van de Peer Y."/>
            <person name="Miranda-Saavedra D."/>
            <person name="Barton G.J."/>
            <person name="Westrop G.D."/>
            <person name="Mueller S."/>
            <person name="Dessi D."/>
            <person name="Fiori P.L."/>
            <person name="Ren Q."/>
            <person name="Paulsen I."/>
            <person name="Zhang H."/>
            <person name="Bastida-Corcuera F.D."/>
            <person name="Simoes-Barbosa A."/>
            <person name="Brown M.T."/>
            <person name="Hayes R.D."/>
            <person name="Mukherjee M."/>
            <person name="Okumura C.Y."/>
            <person name="Schneider R."/>
            <person name="Smith A.J."/>
            <person name="Vanacova S."/>
            <person name="Villalvazo M."/>
            <person name="Haas B.J."/>
            <person name="Pertea M."/>
            <person name="Feldblyum T.V."/>
            <person name="Utterback T.R."/>
            <person name="Shu C.L."/>
            <person name="Osoegawa K."/>
            <person name="de Jong P.J."/>
            <person name="Hrdy I."/>
            <person name="Horvathova L."/>
            <person name="Zubacova Z."/>
            <person name="Dolezal P."/>
            <person name="Malik S.B."/>
            <person name="Logsdon J.M. Jr."/>
            <person name="Henze K."/>
            <person name="Gupta A."/>
            <person name="Wang C.C."/>
            <person name="Dunne R.L."/>
            <person name="Upcroft J.A."/>
            <person name="Upcroft P."/>
            <person name="White O."/>
            <person name="Salzberg S.L."/>
            <person name="Tang P."/>
            <person name="Chiu C.-H."/>
            <person name="Lee Y.-S."/>
            <person name="Embley T.M."/>
            <person name="Coombs G.H."/>
            <person name="Mottram J.C."/>
            <person name="Tachezy J."/>
            <person name="Fraser-Liggett C.M."/>
            <person name="Johnson P.J."/>
        </authorList>
    </citation>
    <scope>NUCLEOTIDE SEQUENCE [LARGE SCALE GENOMIC DNA]</scope>
    <source>
        <strain evidence="2">G3</strain>
    </source>
</reference>
<proteinExistence type="predicted"/>
<dbReference type="eggNOG" id="KOG1809">
    <property type="taxonomic scope" value="Eukaryota"/>
</dbReference>
<dbReference type="KEGG" id="tva:4765317"/>
<gene>
    <name evidence="2" type="ORF">TVAG_419680</name>
</gene>
<evidence type="ECO:0008006" key="4">
    <source>
        <dbReference type="Google" id="ProtNLM"/>
    </source>
</evidence>
<dbReference type="InParanoid" id="A2EIU2"/>
<dbReference type="RefSeq" id="XP_001319649.1">
    <property type="nucleotide sequence ID" value="XM_001319614.1"/>
</dbReference>
<dbReference type="STRING" id="5722.A2EIU2"/>
<keyword evidence="1" id="KW-0812">Transmembrane</keyword>
<protein>
    <recommendedName>
        <fullName evidence="4">Chorein N-terminal domain-containing protein</fullName>
    </recommendedName>
</protein>
<sequence>MSADLLCEWINSSLSSYLEDISRDQTNFSLFKGKLELSHVQLYKYALLQHNLPLVIDQGVISSMVVNMPLKNLVDVNATVKIDEITIICHPLILTKEKYPPKEDIPKIRDHQMNAHDYFKKTFNSLISKSSIKFYQNIIRSFVKNVKISINNVHIRIEIPRHRSVNVLGVKIKNIEINDPPTNTRPNSIVRAIEINGFSVYYQRKKKKISLHNIKRMQHKMQKVFKSEQEYLIEPMSLTGTVQINDAIDKFDIDVQLPDLKINVNRWILRLLHKILDDYPKFFLFWRCRWIPRPNFDKIEEAWKFVNTCALKSHTSTRNQTTNTRELCMNFFKYRRAVLKKNTQEITKLEQTLPTRLALLYRDLFQGKLKSAKQYEEVLTKVEADMQLLLSNLIRMISIKATNESCAIRLKHDTEQKFLEIIVKNGSISNVYKNHSFILQALYNEIQIYNVLDKNNRRMLLRTLDENRVTFIATLKVLDTFDIDTKSKSTIDIELNASNYKVNLDAINYKQFDPIILHYLKDLSKILGSKYLPINWNNLALRFCPAKMDLRISEDISAILSWKVIAMIKKSFTLKDACITVNCQGYVWEVIKNVSLNGTFTHLKLPIEITPFSFKFEWDKIRTIVYLVKSFDWVVDFLKVMLPYLPKIIPKYKFEFTLPYLTMSTYYRDKYVYDITLKEIMGRLMTKQCLIHLFTKSLTITENLKVTKIAISIDKDFHSTLSAELVNIKFFNLFNLMPKKFFDGYSMTCGLPTLDLFVNNLIIDFSYQKTSVIYSCCMMKGQLADDKIKFSGCSQFYVNKIDFLNNAELNEGYLFFEKKVNLIMNFEKIIPNLNNVLVNDFLTWYQPMSLFPETIQFNIVFNIKNMIAFDDFYLSDVCLDVRIAENVFKCLLSLSKIEMPYVVVKNGPNDINLELDLFNRKFGATLLNLESFVDPSKFIKIINQIANLEFIIPSDITAGCQLDNFILHLRLPENEITCQFSMTGSISFEKFEVTSTVKNILVSLDRQDIIQIPIAEVYTDKNITCFSKDVFVNFSLWQLLRLVQLATEDLLPTIKIPNIKFNDFGRKLGIKVDSTQVSLRTQSSTSFGPFSLLMTLKEMEIDIYNFAVSTAFDIITALSPFEHMDSISGKFEGNLDLLNKIINVELLDGLKCIVSPLHIASFVSLLDTTHIAPPFLRITNNTTIDMMINGKFYVKKNATYFQRSCEFIDKIDIRTDDDRALSVDVRSLSNVYKAFDFSGKLGGSIALCIENSTLKISSRYRLKNNTSNTIRYLLLGTNICQILSNNISFLPPECKLDSISMQTIALKKKVKKTGDVTTIIYNSKLYPIIDPCKSKRQVTFHLVSPPPVSKRINFTGKINCNLGKTELVVNDSYMHEICRVLTSLSLDVVAKNGLMTVNVCVDNFDIIARKNHRVINTMSSPILELNASLCEPPTIDEIDIVIGDCSVSLDVSILEIIFREFWSHNTFLTDINERSRARTVKMQINTPIIEKSRSPLSKIMLQNSYVTFTPEMSVDIIELIEFFAIKHLKIAAGKLSVKCVNKRDTVMHPLLSMIPSFGKLSVDLKGKPLIETNNIWNPFEKTDFMMFKPLVLQFLLNSECFGSIMKSIKKVGLQNKNLSTYKKCIGYIKVGIYILHSLLYYISSSGHSICGQEPLPDNPEPFEMVNWYVTTTVTSVITAFTMIKTAVKEFPSKFVDSIIMFLISLCQVSLAAPDLILILIEFLLRFL</sequence>
<dbReference type="VEuPathDB" id="TrichDB:TVAGG3_0913920"/>
<keyword evidence="1" id="KW-0472">Membrane</keyword>
<dbReference type="EMBL" id="DS113400">
    <property type="protein sequence ID" value="EAY07426.1"/>
    <property type="molecule type" value="Genomic_DNA"/>
</dbReference>
<keyword evidence="1" id="KW-1133">Transmembrane helix</keyword>
<feature type="transmembrane region" description="Helical" evidence="1">
    <location>
        <begin position="1699"/>
        <end position="1724"/>
    </location>
</feature>
<dbReference type="OrthoDB" id="428159at2759"/>
<evidence type="ECO:0000256" key="1">
    <source>
        <dbReference type="SAM" id="Phobius"/>
    </source>
</evidence>
<name>A2EIU2_TRIV3</name>
<dbReference type="SMR" id="A2EIU2"/>
<evidence type="ECO:0000313" key="3">
    <source>
        <dbReference type="Proteomes" id="UP000001542"/>
    </source>
</evidence>
<dbReference type="VEuPathDB" id="TrichDB:TVAG_419680"/>
<keyword evidence="3" id="KW-1185">Reference proteome</keyword>
<evidence type="ECO:0000313" key="2">
    <source>
        <dbReference type="EMBL" id="EAY07426.1"/>
    </source>
</evidence>